<evidence type="ECO:0000313" key="2">
    <source>
        <dbReference type="Proteomes" id="UP000814033"/>
    </source>
</evidence>
<reference evidence="1" key="1">
    <citation type="submission" date="2021-02" db="EMBL/GenBank/DDBJ databases">
        <authorList>
            <consortium name="DOE Joint Genome Institute"/>
            <person name="Ahrendt S."/>
            <person name="Looney B.P."/>
            <person name="Miyauchi S."/>
            <person name="Morin E."/>
            <person name="Drula E."/>
            <person name="Courty P.E."/>
            <person name="Chicoki N."/>
            <person name="Fauchery L."/>
            <person name="Kohler A."/>
            <person name="Kuo A."/>
            <person name="Labutti K."/>
            <person name="Pangilinan J."/>
            <person name="Lipzen A."/>
            <person name="Riley R."/>
            <person name="Andreopoulos W."/>
            <person name="He G."/>
            <person name="Johnson J."/>
            <person name="Barry K.W."/>
            <person name="Grigoriev I.V."/>
            <person name="Nagy L."/>
            <person name="Hibbett D."/>
            <person name="Henrissat B."/>
            <person name="Matheny P.B."/>
            <person name="Labbe J."/>
            <person name="Martin F."/>
        </authorList>
    </citation>
    <scope>NUCLEOTIDE SEQUENCE</scope>
    <source>
        <strain evidence="1">FP105234-sp</strain>
    </source>
</reference>
<protein>
    <submittedName>
        <fullName evidence="1">Cytochrome P450</fullName>
    </submittedName>
</protein>
<accession>A0ACB8S1T9</accession>
<keyword evidence="2" id="KW-1185">Reference proteome</keyword>
<dbReference type="EMBL" id="MU275866">
    <property type="protein sequence ID" value="KAI0050046.1"/>
    <property type="molecule type" value="Genomic_DNA"/>
</dbReference>
<gene>
    <name evidence="1" type="ORF">FA95DRAFT_1581424</name>
</gene>
<evidence type="ECO:0000313" key="1">
    <source>
        <dbReference type="EMBL" id="KAI0050046.1"/>
    </source>
</evidence>
<name>A0ACB8S1T9_9AGAM</name>
<reference evidence="1" key="2">
    <citation type="journal article" date="2022" name="New Phytol.">
        <title>Evolutionary transition to the ectomycorrhizal habit in the genomes of a hyperdiverse lineage of mushroom-forming fungi.</title>
        <authorList>
            <person name="Looney B."/>
            <person name="Miyauchi S."/>
            <person name="Morin E."/>
            <person name="Drula E."/>
            <person name="Courty P.E."/>
            <person name="Kohler A."/>
            <person name="Kuo A."/>
            <person name="LaButti K."/>
            <person name="Pangilinan J."/>
            <person name="Lipzen A."/>
            <person name="Riley R."/>
            <person name="Andreopoulos W."/>
            <person name="He G."/>
            <person name="Johnson J."/>
            <person name="Nolan M."/>
            <person name="Tritt A."/>
            <person name="Barry K.W."/>
            <person name="Grigoriev I.V."/>
            <person name="Nagy L.G."/>
            <person name="Hibbett D."/>
            <person name="Henrissat B."/>
            <person name="Matheny P.B."/>
            <person name="Labbe J."/>
            <person name="Martin F.M."/>
        </authorList>
    </citation>
    <scope>NUCLEOTIDE SEQUENCE</scope>
    <source>
        <strain evidence="1">FP105234-sp</strain>
    </source>
</reference>
<proteinExistence type="predicted"/>
<comment type="caution">
    <text evidence="1">The sequence shown here is derived from an EMBL/GenBank/DDBJ whole genome shotgun (WGS) entry which is preliminary data.</text>
</comment>
<dbReference type="Proteomes" id="UP000814033">
    <property type="component" value="Unassembled WGS sequence"/>
</dbReference>
<sequence>MTSSQWFSCDSSRAAILLAVALAAYTFLPFFVRHNIVNKDGIPIPPGPLLRYAFLRKYSERMVHRWAQKYGGLFSVWMGNQLTVVISDPVVARELLVNHGAIYSSRRMYFMKNQTILNSRAITATPYNGMWRHHRKLAMQELTPAAVERSTHMIDYESHILIRSLFLEGNHGQEPINPAHYLGRYAFNNMCMLTFGTRTASTADPLTERALSLAKEFMELTGPWSNAIDFITPLQWIPTQMRSRGRKLHDDIIAVYGALIMRVKDRMNSGDNVPACLVKTLLETREKEGLSWEDMCMLSAVFTLGGVHSTSGILQWFLALLPSHPEVQTRVHDEMDRVIGREHWPTAQDEKDLPYTRAVIKEVARMHSPFWMATPHYSTEDFVYNGMFLPKDTSVVLNIYSLHHNEARYPDSFLFNPDRYLGDDQTSAESAHNNDAMKRDHWAFGAGRRICPGLHVAEREMWLAMSRVLWAFEVRSVPGESISLAEYEGESGRTPMPFRVKLGARHERVLTMLEAKDEASLFNP</sequence>
<organism evidence="1 2">
    <name type="scientific">Auriscalpium vulgare</name>
    <dbReference type="NCBI Taxonomy" id="40419"/>
    <lineage>
        <taxon>Eukaryota</taxon>
        <taxon>Fungi</taxon>
        <taxon>Dikarya</taxon>
        <taxon>Basidiomycota</taxon>
        <taxon>Agaricomycotina</taxon>
        <taxon>Agaricomycetes</taxon>
        <taxon>Russulales</taxon>
        <taxon>Auriscalpiaceae</taxon>
        <taxon>Auriscalpium</taxon>
    </lineage>
</organism>